<evidence type="ECO:0000256" key="1">
    <source>
        <dbReference type="SAM" id="MobiDB-lite"/>
    </source>
</evidence>
<organism evidence="2 3">
    <name type="scientific">Scheffersomyces stipitis (strain ATCC 58785 / CBS 6054 / NBRC 10063 / NRRL Y-11545)</name>
    <name type="common">Yeast</name>
    <name type="synonym">Pichia stipitis</name>
    <dbReference type="NCBI Taxonomy" id="322104"/>
    <lineage>
        <taxon>Eukaryota</taxon>
        <taxon>Fungi</taxon>
        <taxon>Dikarya</taxon>
        <taxon>Ascomycota</taxon>
        <taxon>Saccharomycotina</taxon>
        <taxon>Pichiomycetes</taxon>
        <taxon>Debaryomycetaceae</taxon>
        <taxon>Scheffersomyces</taxon>
    </lineage>
</organism>
<accession>A3LXM6</accession>
<dbReference type="RefSeq" id="XP_001385520.2">
    <property type="nucleotide sequence ID" value="XM_001385483.1"/>
</dbReference>
<name>A3LXM6_PICST</name>
<dbReference type="KEGG" id="pic:PICST_32867"/>
<evidence type="ECO:0000313" key="2">
    <source>
        <dbReference type="EMBL" id="ABN67491.2"/>
    </source>
</evidence>
<dbReference type="AlphaFoldDB" id="A3LXM6"/>
<proteinExistence type="predicted"/>
<protein>
    <submittedName>
        <fullName evidence="2">Uncharacterized protein</fullName>
    </submittedName>
</protein>
<dbReference type="GeneID" id="4840373"/>
<evidence type="ECO:0000313" key="3">
    <source>
        <dbReference type="Proteomes" id="UP000002258"/>
    </source>
</evidence>
<dbReference type="InParanoid" id="A3LXM6"/>
<feature type="compositionally biased region" description="Low complexity" evidence="1">
    <location>
        <begin position="592"/>
        <end position="605"/>
    </location>
</feature>
<sequence>MWLREPPCCSKINHPCPSETLLVKAYFHYIFIHHIPIHLLDKLEMFSDEIEVSFHIYHKHSLGRSHGIFQHSQQNCKRYLGQGSLTFDGRIATKLNFLGEWFHDADSCIRSETCDTVEQVSPDSEITKLLSNMITSKGTLNVVIDATLQFSYNDLLFGTNMGLHLYSLRCAVNNLCQIPYQNRDAHSTSITAITTITTFNSVSTILTQFDSFNVIEDGIESIKCTNTSLFEQHKFSESSFPQPVIKKDGQGRSQLTDISEKYATQEVEVNNQDVKIANLFAFSDQVVSIIGIDEFEFYSQSAEEQLLRYELCKYATGGDISELVETTEEEVSSEENRTSDESFQILNSPRERQLSIRYNTGCGFNSEYQYPVVVDELSGVEYSCNVWGDPEERVPYGYQRPIPSSITALPSKSILRKKCRDSKATSSTKYSNNQVTLKCLLNANLEGLRQQSLARLTIKDSEEHLLRPSESRSGGWLTRRCHVFDNYVPLYRRPLEQYNHTISQTEASTSNPTTTTAAAAVTSTNNLSNNPHDLPTSAEFWEQIYSESDIQENKSCPPSSAEFWESICSPPPSAEIRFRVAPAEQEENGVTSRSHSSVSNSAGGL</sequence>
<dbReference type="EMBL" id="CP000500">
    <property type="protein sequence ID" value="ABN67491.2"/>
    <property type="molecule type" value="Genomic_DNA"/>
</dbReference>
<feature type="region of interest" description="Disordered" evidence="1">
    <location>
        <begin position="580"/>
        <end position="605"/>
    </location>
</feature>
<keyword evidence="3" id="KW-1185">Reference proteome</keyword>
<dbReference type="Proteomes" id="UP000002258">
    <property type="component" value="Chromosome 6"/>
</dbReference>
<reference evidence="2 3" key="1">
    <citation type="journal article" date="2007" name="Nat. Biotechnol.">
        <title>Genome sequence of the lignocellulose-bioconverting and xylose-fermenting yeast Pichia stipitis.</title>
        <authorList>
            <person name="Jeffries T.W."/>
            <person name="Grigoriev I.V."/>
            <person name="Grimwood J."/>
            <person name="Laplaza J.M."/>
            <person name="Aerts A."/>
            <person name="Salamov A."/>
            <person name="Schmutz J."/>
            <person name="Lindquist E."/>
            <person name="Dehal P."/>
            <person name="Shapiro H."/>
            <person name="Jin Y.S."/>
            <person name="Passoth V."/>
            <person name="Richardson P.M."/>
        </authorList>
    </citation>
    <scope>NUCLEOTIDE SEQUENCE [LARGE SCALE GENOMIC DNA]</scope>
    <source>
        <strain evidence="3">ATCC 58785 / CBS 6054 / NBRC 10063 / NRRL Y-11545</strain>
    </source>
</reference>
<dbReference type="HOGENOM" id="CLU_451350_0_0_1"/>
<gene>
    <name evidence="2" type="ORF">PICST_32867</name>
</gene>